<reference evidence="2" key="1">
    <citation type="journal article" date="2014" name="Front. Microbiol.">
        <title>High frequency of phylogenetically diverse reductive dehalogenase-homologous genes in deep subseafloor sedimentary metagenomes.</title>
        <authorList>
            <person name="Kawai M."/>
            <person name="Futagami T."/>
            <person name="Toyoda A."/>
            <person name="Takaki Y."/>
            <person name="Nishi S."/>
            <person name="Hori S."/>
            <person name="Arai W."/>
            <person name="Tsubouchi T."/>
            <person name="Morono Y."/>
            <person name="Uchiyama I."/>
            <person name="Ito T."/>
            <person name="Fujiyama A."/>
            <person name="Inagaki F."/>
            <person name="Takami H."/>
        </authorList>
    </citation>
    <scope>NUCLEOTIDE SEQUENCE</scope>
    <source>
        <strain evidence="2">Expedition CK06-06</strain>
    </source>
</reference>
<dbReference type="EMBL" id="BARW01010547">
    <property type="protein sequence ID" value="GAI77604.1"/>
    <property type="molecule type" value="Genomic_DNA"/>
</dbReference>
<feature type="domain" description="Amidohydrolase-related" evidence="1">
    <location>
        <begin position="11"/>
        <end position="58"/>
    </location>
</feature>
<organism evidence="2">
    <name type="scientific">marine sediment metagenome</name>
    <dbReference type="NCBI Taxonomy" id="412755"/>
    <lineage>
        <taxon>unclassified sequences</taxon>
        <taxon>metagenomes</taxon>
        <taxon>ecological metagenomes</taxon>
    </lineage>
</organism>
<gene>
    <name evidence="2" type="ORF">S12H4_20720</name>
</gene>
<comment type="caution">
    <text evidence="2">The sequence shown here is derived from an EMBL/GenBank/DDBJ whole genome shotgun (WGS) entry which is preliminary data.</text>
</comment>
<dbReference type="InterPro" id="IPR011059">
    <property type="entry name" value="Metal-dep_hydrolase_composite"/>
</dbReference>
<protein>
    <recommendedName>
        <fullName evidence="1">Amidohydrolase-related domain-containing protein</fullName>
    </recommendedName>
</protein>
<dbReference type="AlphaFoldDB" id="X1TC60"/>
<dbReference type="Gene3D" id="3.20.20.140">
    <property type="entry name" value="Metal-dependent hydrolases"/>
    <property type="match status" value="1"/>
</dbReference>
<dbReference type="GO" id="GO:0016810">
    <property type="term" value="F:hydrolase activity, acting on carbon-nitrogen (but not peptide) bonds"/>
    <property type="evidence" value="ECO:0007669"/>
    <property type="project" value="InterPro"/>
</dbReference>
<proteinExistence type="predicted"/>
<sequence>MGKRLKFIQKSELVKKISLTPSRMFGLKNKGHLSIGADADITIFDPDNAKVEIVLIKGR</sequence>
<evidence type="ECO:0000313" key="2">
    <source>
        <dbReference type="EMBL" id="GAI77604.1"/>
    </source>
</evidence>
<dbReference type="Pfam" id="PF01979">
    <property type="entry name" value="Amidohydro_1"/>
    <property type="match status" value="1"/>
</dbReference>
<feature type="non-terminal residue" evidence="2">
    <location>
        <position position="59"/>
    </location>
</feature>
<name>X1TC60_9ZZZZ</name>
<dbReference type="InterPro" id="IPR006680">
    <property type="entry name" value="Amidohydro-rel"/>
</dbReference>
<accession>X1TC60</accession>
<evidence type="ECO:0000259" key="1">
    <source>
        <dbReference type="Pfam" id="PF01979"/>
    </source>
</evidence>
<dbReference type="SUPFAM" id="SSF51338">
    <property type="entry name" value="Composite domain of metallo-dependent hydrolases"/>
    <property type="match status" value="1"/>
</dbReference>